<dbReference type="Gene3D" id="1.25.40.20">
    <property type="entry name" value="Ankyrin repeat-containing domain"/>
    <property type="match status" value="2"/>
</dbReference>
<gene>
    <name evidence="4" type="ORF">PFICI_11997</name>
</gene>
<evidence type="ECO:0000313" key="4">
    <source>
        <dbReference type="EMBL" id="ETS76610.1"/>
    </source>
</evidence>
<dbReference type="GeneID" id="19277010"/>
<accession>W3WRX2</accession>
<keyword evidence="1" id="KW-0040">ANK repeat</keyword>
<dbReference type="AlphaFoldDB" id="W3WRX2"/>
<dbReference type="Pfam" id="PF14420">
    <property type="entry name" value="Clr5"/>
    <property type="match status" value="1"/>
</dbReference>
<dbReference type="EMBL" id="KI912117">
    <property type="protein sequence ID" value="ETS76610.1"/>
    <property type="molecule type" value="Genomic_DNA"/>
</dbReference>
<dbReference type="OrthoDB" id="5308957at2759"/>
<feature type="domain" description="Clr5" evidence="3">
    <location>
        <begin position="85"/>
        <end position="138"/>
    </location>
</feature>
<evidence type="ECO:0000256" key="1">
    <source>
        <dbReference type="PROSITE-ProRule" id="PRU00023"/>
    </source>
</evidence>
<feature type="region of interest" description="Disordered" evidence="2">
    <location>
        <begin position="47"/>
        <end position="83"/>
    </location>
</feature>
<reference evidence="5" key="1">
    <citation type="journal article" date="2015" name="BMC Genomics">
        <title>Genomic and transcriptomic analysis of the endophytic fungus Pestalotiopsis fici reveals its lifestyle and high potential for synthesis of natural products.</title>
        <authorList>
            <person name="Wang X."/>
            <person name="Zhang X."/>
            <person name="Liu L."/>
            <person name="Xiang M."/>
            <person name="Wang W."/>
            <person name="Sun X."/>
            <person name="Che Y."/>
            <person name="Guo L."/>
            <person name="Liu G."/>
            <person name="Guo L."/>
            <person name="Wang C."/>
            <person name="Yin W.B."/>
            <person name="Stadler M."/>
            <person name="Zhang X."/>
            <person name="Liu X."/>
        </authorList>
    </citation>
    <scope>NUCLEOTIDE SEQUENCE [LARGE SCALE GENOMIC DNA]</scope>
    <source>
        <strain evidence="5">W106-1 / CGMCC3.15140</strain>
    </source>
</reference>
<proteinExistence type="predicted"/>
<keyword evidence="5" id="KW-1185">Reference proteome</keyword>
<evidence type="ECO:0000259" key="3">
    <source>
        <dbReference type="Pfam" id="PF14420"/>
    </source>
</evidence>
<dbReference type="InterPro" id="IPR036770">
    <property type="entry name" value="Ankyrin_rpt-contain_sf"/>
</dbReference>
<dbReference type="Pfam" id="PF00023">
    <property type="entry name" value="Ank"/>
    <property type="match status" value="1"/>
</dbReference>
<dbReference type="RefSeq" id="XP_007838769.1">
    <property type="nucleotide sequence ID" value="XM_007840578.1"/>
</dbReference>
<feature type="repeat" description="ANK" evidence="1">
    <location>
        <begin position="590"/>
        <end position="622"/>
    </location>
</feature>
<dbReference type="PROSITE" id="PS50088">
    <property type="entry name" value="ANK_REPEAT"/>
    <property type="match status" value="2"/>
</dbReference>
<organism evidence="4 5">
    <name type="scientific">Pestalotiopsis fici (strain W106-1 / CGMCC3.15140)</name>
    <dbReference type="NCBI Taxonomy" id="1229662"/>
    <lineage>
        <taxon>Eukaryota</taxon>
        <taxon>Fungi</taxon>
        <taxon>Dikarya</taxon>
        <taxon>Ascomycota</taxon>
        <taxon>Pezizomycotina</taxon>
        <taxon>Sordariomycetes</taxon>
        <taxon>Xylariomycetidae</taxon>
        <taxon>Amphisphaeriales</taxon>
        <taxon>Sporocadaceae</taxon>
        <taxon>Pestalotiopsis</taxon>
    </lineage>
</organism>
<name>W3WRX2_PESFW</name>
<dbReference type="PANTHER" id="PTHR38788:SF3">
    <property type="entry name" value="CLR5 DOMAIN-CONTAINING PROTEIN"/>
    <property type="match status" value="1"/>
</dbReference>
<dbReference type="InParanoid" id="W3WRX2"/>
<dbReference type="SMART" id="SM00248">
    <property type="entry name" value="ANK"/>
    <property type="match status" value="3"/>
</dbReference>
<protein>
    <recommendedName>
        <fullName evidence="3">Clr5 domain-containing protein</fullName>
    </recommendedName>
</protein>
<dbReference type="PANTHER" id="PTHR38788">
    <property type="entry name" value="CLR5 DOMAIN-CONTAINING PROTEIN"/>
    <property type="match status" value="1"/>
</dbReference>
<dbReference type="KEGG" id="pfy:PFICI_11997"/>
<sequence>MDHVIAPETGLPAPVDESNWLAEIETLVGQLDSGVWADQWPEFQQLDRNPFESRRIKDKEPPISASPPPKKPRLGSKQTRSHITPAKWENVKDIISDLYLEKDYTLNTVREIMSKPPHDFHASPKMYKNQFEIWGFAKNITKNRVQRMLVPRSIKTKVANRFNASRIDRYLKRTKTPQVMTTHESDPLSTISELSDPSVEAMLISELYDPSVEAMLSPASELSDPSVEAMLTCGFFNRGHRKYTITMDSNACDGAPFVADSWGRQEYHGLDERECAQSCRCRAACVFSDIDTEGHVYHNLVHEHTHKFGVVCGAGSVFVDIYDTRLLSTLKKAIPDAYKFFSETQPILGACSSWRINGIDLLNHCQELKSFMNGDSSGSGLSSDDSLDLKLLVDGLLEDGQVWNHLDMEHLYREGLVNATIRDKFLHQRLMRGIQSLDTVFKTATERREKVDGEFGPTTPESNPWFRGIYELESSPTGFEFHQDTWDHHRQQVDENEDSNTPLDADTEQQHQIDLNTKLVAACRAGWEPAVTSLLSSGASPSCLVEIGGRVYTPIISAIEGRYESIVQQLILTGANLEHMASVQSEEETLRYTALWAATKTNQPSIVRLLLEHGADLIARSIVQDGVSQRSFTCMSEAARLGLANMFNLLLMWDTSYSEGLKKTKFIDDSHPDAEQAKKLFEAIKMGSETSFVEALEKLGDPNILMSMGTPLSMAAQFDQPDKIRTLLNHGADVQLASLYLYRSGQQQTSKALVKTVFGAQNIRVRFIKQYERLVQLSESTDEDKLKSFKRHCYNYRQAWAIGIETMQNICCGKPPDGPDGLQRTLALLAVARAIAETTVADTGDIGVLDKFDTDLLRWQLLFSDDKDLSPYRRAVHDLWKVDLEGSLFLDPDFEDPDTLGRFNGLISGLIEGARESLGLDYPSGHGLNETFSRWKMRHKDKSKATPAASPAPSILPVQTNEVWGKAHENEPPDPSPESTAPPTCDQVVSRKMILQKTSWLDSRSKAATGIFFLDFTGVAEDLLRGYIFSVVFFFIHGLYSSARLCMGKCLGLVERFIVMLRVLSLLQACERVSYHKVQDDSSNSPHEQDTVTDSVQLAGVWPATTSSNQWYSMIGCSLGTWL</sequence>
<dbReference type="SUPFAM" id="SSF48403">
    <property type="entry name" value="Ankyrin repeat"/>
    <property type="match status" value="1"/>
</dbReference>
<dbReference type="HOGENOM" id="CLU_280069_0_0_1"/>
<dbReference type="InterPro" id="IPR025676">
    <property type="entry name" value="Clr5_dom"/>
</dbReference>
<feature type="compositionally biased region" description="Basic and acidic residues" evidence="2">
    <location>
        <begin position="49"/>
        <end position="61"/>
    </location>
</feature>
<feature type="repeat" description="ANK" evidence="1">
    <location>
        <begin position="707"/>
        <end position="739"/>
    </location>
</feature>
<dbReference type="InterPro" id="IPR002110">
    <property type="entry name" value="Ankyrin_rpt"/>
</dbReference>
<dbReference type="PROSITE" id="PS50297">
    <property type="entry name" value="ANK_REP_REGION"/>
    <property type="match status" value="1"/>
</dbReference>
<evidence type="ECO:0000313" key="5">
    <source>
        <dbReference type="Proteomes" id="UP000030651"/>
    </source>
</evidence>
<evidence type="ECO:0000256" key="2">
    <source>
        <dbReference type="SAM" id="MobiDB-lite"/>
    </source>
</evidence>
<dbReference type="Proteomes" id="UP000030651">
    <property type="component" value="Unassembled WGS sequence"/>
</dbReference>